<dbReference type="PROSITE" id="PS50910">
    <property type="entry name" value="HEPN"/>
    <property type="match status" value="1"/>
</dbReference>
<dbReference type="SUPFAM" id="SSF81593">
    <property type="entry name" value="Nucleotidyltransferase substrate binding subunit/domain"/>
    <property type="match status" value="1"/>
</dbReference>
<dbReference type="Pfam" id="PF05168">
    <property type="entry name" value="HEPN"/>
    <property type="match status" value="1"/>
</dbReference>
<dbReference type="PANTHER" id="PTHR46919">
    <property type="entry name" value="ZINC FINGER, C3HC4 TYPE (RING FINGER) FAMILY PROTEIN"/>
    <property type="match status" value="1"/>
</dbReference>
<proteinExistence type="predicted"/>
<evidence type="ECO:0000313" key="2">
    <source>
        <dbReference type="EMBL" id="OGY17939.1"/>
    </source>
</evidence>
<dbReference type="PANTHER" id="PTHR46919:SF2">
    <property type="entry name" value="SACSIN"/>
    <property type="match status" value="1"/>
</dbReference>
<comment type="caution">
    <text evidence="2">The sequence shown here is derived from an EMBL/GenBank/DDBJ whole genome shotgun (WGS) entry which is preliminary data.</text>
</comment>
<dbReference type="Gene3D" id="1.20.120.330">
    <property type="entry name" value="Nucleotidyltransferases domain 2"/>
    <property type="match status" value="1"/>
</dbReference>
<feature type="domain" description="HEPN" evidence="1">
    <location>
        <begin position="12"/>
        <end position="125"/>
    </location>
</feature>
<evidence type="ECO:0000259" key="1">
    <source>
        <dbReference type="PROSITE" id="PS50910"/>
    </source>
</evidence>
<dbReference type="AlphaFoldDB" id="A0A1G1VRB7"/>
<accession>A0A1G1VRB7</accession>
<organism evidence="2 3">
    <name type="scientific">Candidatus Chisholmbacteria bacterium RIFCSPHIGHO2_01_FULL_48_12</name>
    <dbReference type="NCBI Taxonomy" id="1797589"/>
    <lineage>
        <taxon>Bacteria</taxon>
        <taxon>Candidatus Chisholmiibacteriota</taxon>
    </lineage>
</organism>
<reference evidence="2 3" key="1">
    <citation type="journal article" date="2016" name="Nat. Commun.">
        <title>Thousands of microbial genomes shed light on interconnected biogeochemical processes in an aquifer system.</title>
        <authorList>
            <person name="Anantharaman K."/>
            <person name="Brown C.T."/>
            <person name="Hug L.A."/>
            <person name="Sharon I."/>
            <person name="Castelle C.J."/>
            <person name="Probst A.J."/>
            <person name="Thomas B.C."/>
            <person name="Singh A."/>
            <person name="Wilkins M.J."/>
            <person name="Karaoz U."/>
            <person name="Brodie E.L."/>
            <person name="Williams K.H."/>
            <person name="Hubbard S.S."/>
            <person name="Banfield J.F."/>
        </authorList>
    </citation>
    <scope>NUCLEOTIDE SEQUENCE [LARGE SCALE GENOMIC DNA]</scope>
</reference>
<name>A0A1G1VRB7_9BACT</name>
<evidence type="ECO:0000313" key="3">
    <source>
        <dbReference type="Proteomes" id="UP000177324"/>
    </source>
</evidence>
<protein>
    <recommendedName>
        <fullName evidence="1">HEPN domain-containing protein</fullName>
    </recommendedName>
</protein>
<dbReference type="InterPro" id="IPR007842">
    <property type="entry name" value="HEPN_dom"/>
</dbReference>
<dbReference type="SMART" id="SM00748">
    <property type="entry name" value="HEPN"/>
    <property type="match status" value="1"/>
</dbReference>
<dbReference type="STRING" id="1797589.A2784_00440"/>
<sequence length="133" mass="15385">MRHPKEELERWLKQAGHDLKVAKTNFGHEFFADVCYSAEQAAQKALKGYLYFRGSTMVWKHSVKELVEEGAELESRFSELIDAGKILDQYYIPTRYPDVLAPPAVPFESYTKDQAEEAMELAERVVRMVREVV</sequence>
<gene>
    <name evidence="2" type="ORF">A2784_00440</name>
</gene>
<dbReference type="EMBL" id="MHCH01000013">
    <property type="protein sequence ID" value="OGY17939.1"/>
    <property type="molecule type" value="Genomic_DNA"/>
</dbReference>
<dbReference type="Proteomes" id="UP000177324">
    <property type="component" value="Unassembled WGS sequence"/>
</dbReference>